<dbReference type="Gene3D" id="3.40.190.10">
    <property type="entry name" value="Periplasmic binding protein-like II"/>
    <property type="match status" value="2"/>
</dbReference>
<organism evidence="4 5">
    <name type="scientific">Halomarina rubra</name>
    <dbReference type="NCBI Taxonomy" id="2071873"/>
    <lineage>
        <taxon>Archaea</taxon>
        <taxon>Methanobacteriati</taxon>
        <taxon>Methanobacteriota</taxon>
        <taxon>Stenosarchaea group</taxon>
        <taxon>Halobacteria</taxon>
        <taxon>Halobacteriales</taxon>
        <taxon>Natronomonadaceae</taxon>
        <taxon>Halomarina</taxon>
    </lineage>
</organism>
<dbReference type="InterPro" id="IPR006059">
    <property type="entry name" value="SBP"/>
</dbReference>
<name>A0ABD6AUD3_9EURY</name>
<dbReference type="PANTHER" id="PTHR30061">
    <property type="entry name" value="MALTOSE-BINDING PERIPLASMIC PROTEIN"/>
    <property type="match status" value="1"/>
</dbReference>
<evidence type="ECO:0000313" key="5">
    <source>
        <dbReference type="Proteomes" id="UP001597187"/>
    </source>
</evidence>
<keyword evidence="2" id="KW-0813">Transport</keyword>
<proteinExistence type="inferred from homology"/>
<dbReference type="SUPFAM" id="SSF53850">
    <property type="entry name" value="Periplasmic binding protein-like II"/>
    <property type="match status" value="1"/>
</dbReference>
<dbReference type="EMBL" id="JBHUDC010000003">
    <property type="protein sequence ID" value="MFD1513351.1"/>
    <property type="molecule type" value="Genomic_DNA"/>
</dbReference>
<dbReference type="PROSITE" id="PS51318">
    <property type="entry name" value="TAT"/>
    <property type="match status" value="1"/>
</dbReference>
<protein>
    <submittedName>
        <fullName evidence="4">Extracellular solute-binding protein</fullName>
    </submittedName>
</protein>
<comment type="caution">
    <text evidence="4">The sequence shown here is derived from an EMBL/GenBank/DDBJ whole genome shotgun (WGS) entry which is preliminary data.</text>
</comment>
<evidence type="ECO:0000256" key="3">
    <source>
        <dbReference type="ARBA" id="ARBA00022729"/>
    </source>
</evidence>
<dbReference type="InterPro" id="IPR006311">
    <property type="entry name" value="TAT_signal"/>
</dbReference>
<gene>
    <name evidence="4" type="ORF">ACFSBT_08680</name>
</gene>
<dbReference type="InterPro" id="IPR019546">
    <property type="entry name" value="TAT_signal_bac_arc"/>
</dbReference>
<dbReference type="Pfam" id="PF01547">
    <property type="entry name" value="SBP_bac_1"/>
    <property type="match status" value="1"/>
</dbReference>
<keyword evidence="3" id="KW-0732">Signal</keyword>
<evidence type="ECO:0000313" key="4">
    <source>
        <dbReference type="EMBL" id="MFD1513351.1"/>
    </source>
</evidence>
<dbReference type="RefSeq" id="WP_250873304.1">
    <property type="nucleotide sequence ID" value="NZ_JALXFV010000003.1"/>
</dbReference>
<dbReference type="PANTHER" id="PTHR30061:SF50">
    <property type="entry name" value="MALTOSE_MALTODEXTRIN-BINDING PERIPLASMIC PROTEIN"/>
    <property type="match status" value="1"/>
</dbReference>
<dbReference type="AlphaFoldDB" id="A0ABD6AUD3"/>
<accession>A0ABD6AUD3</accession>
<evidence type="ECO:0000256" key="2">
    <source>
        <dbReference type="ARBA" id="ARBA00022448"/>
    </source>
</evidence>
<sequence length="510" mass="54320">MPDKGSHTGGEDSSSVSRRTFVKAAGAGGAMAGLAGCIYGDSGGNGGGGGNGSGGNGSGNGSGGGSGGTVRFGFDPVAAQENGDAIVQALYDNGLSQDINVQLVPGAQDTGTRRDNYNRALRANENQPDMFLMDNGWVNIFIQRDLLQNLSQEAPSEVVDSVNNNYFEGFTATARAPESNDLYGVPVFPDFPTMQYRKDFAREAGYGDSDFETWATEPMTWQEWSQLTKEIQDATGTQYGFVTQWDVYEGTACCTFNEALSSWGGAYFGGRDNLFGPVGERPVTINEQPVVDSLRMMRTFVEGSNYNEALDGYAGGIMPNAVTGWKEEDARTAILEGQAVMQRNWPYAIALNAAEDELGTDAYGAMPIPYAVTESEASQQGTGGTTAALGGWHATVNPNSNNLEAVYQVLTAMTQDDFQLTLLEVQGWLPPKPALFDSQEAQDVPVLGEYMNTMKVAGENTMPRPVTPVWPQQASTIAQEANNVVSGSKSASQAMSDLQGAIEQIENQGA</sequence>
<comment type="similarity">
    <text evidence="1">Belongs to the bacterial solute-binding protein 1 family.</text>
</comment>
<keyword evidence="5" id="KW-1185">Reference proteome</keyword>
<reference evidence="4 5" key="1">
    <citation type="journal article" date="2019" name="Int. J. Syst. Evol. Microbiol.">
        <title>The Global Catalogue of Microorganisms (GCM) 10K type strain sequencing project: providing services to taxonomists for standard genome sequencing and annotation.</title>
        <authorList>
            <consortium name="The Broad Institute Genomics Platform"/>
            <consortium name="The Broad Institute Genome Sequencing Center for Infectious Disease"/>
            <person name="Wu L."/>
            <person name="Ma J."/>
        </authorList>
    </citation>
    <scope>NUCLEOTIDE SEQUENCE [LARGE SCALE GENOMIC DNA]</scope>
    <source>
        <strain evidence="4 5">CGMCC 1.12563</strain>
    </source>
</reference>
<dbReference type="Proteomes" id="UP001597187">
    <property type="component" value="Unassembled WGS sequence"/>
</dbReference>
<dbReference type="NCBIfam" id="TIGR01409">
    <property type="entry name" value="TAT_signal_seq"/>
    <property type="match status" value="1"/>
</dbReference>
<evidence type="ECO:0000256" key="1">
    <source>
        <dbReference type="ARBA" id="ARBA00008520"/>
    </source>
</evidence>